<evidence type="ECO:0000313" key="2">
    <source>
        <dbReference type="EMBL" id="KAK7197523.1"/>
    </source>
</evidence>
<organism evidence="2 3">
    <name type="scientific">Novymonas esmeraldas</name>
    <dbReference type="NCBI Taxonomy" id="1808958"/>
    <lineage>
        <taxon>Eukaryota</taxon>
        <taxon>Discoba</taxon>
        <taxon>Euglenozoa</taxon>
        <taxon>Kinetoplastea</taxon>
        <taxon>Metakinetoplastina</taxon>
        <taxon>Trypanosomatida</taxon>
        <taxon>Trypanosomatidae</taxon>
        <taxon>Novymonas</taxon>
    </lineage>
</organism>
<proteinExistence type="predicted"/>
<keyword evidence="3" id="KW-1185">Reference proteome</keyword>
<comment type="caution">
    <text evidence="2">The sequence shown here is derived from an EMBL/GenBank/DDBJ whole genome shotgun (WGS) entry which is preliminary data.</text>
</comment>
<dbReference type="SUPFAM" id="SSF52799">
    <property type="entry name" value="(Phosphotyrosine protein) phosphatases II"/>
    <property type="match status" value="1"/>
</dbReference>
<dbReference type="EMBL" id="JAECZO010000109">
    <property type="protein sequence ID" value="KAK7197523.1"/>
    <property type="molecule type" value="Genomic_DNA"/>
</dbReference>
<gene>
    <name evidence="2" type="ORF">NESM_000702100</name>
</gene>
<dbReference type="InterPro" id="IPR029021">
    <property type="entry name" value="Prot-tyrosine_phosphatase-like"/>
</dbReference>
<dbReference type="Proteomes" id="UP001430356">
    <property type="component" value="Unassembled WGS sequence"/>
</dbReference>
<evidence type="ECO:0000256" key="1">
    <source>
        <dbReference type="SAM" id="MobiDB-lite"/>
    </source>
</evidence>
<feature type="region of interest" description="Disordered" evidence="1">
    <location>
        <begin position="361"/>
        <end position="391"/>
    </location>
</feature>
<feature type="region of interest" description="Disordered" evidence="1">
    <location>
        <begin position="153"/>
        <end position="183"/>
    </location>
</feature>
<dbReference type="Gene3D" id="3.90.190.10">
    <property type="entry name" value="Protein tyrosine phosphatase superfamily"/>
    <property type="match status" value="1"/>
</dbReference>
<feature type="compositionally biased region" description="Polar residues" evidence="1">
    <location>
        <begin position="369"/>
        <end position="380"/>
    </location>
</feature>
<reference evidence="2 3" key="1">
    <citation type="journal article" date="2021" name="MBio">
        <title>A New Model Trypanosomatid, Novymonas esmeraldas: Genomic Perception of Its 'Candidatus Pandoraea novymonadis' Endosymbiont.</title>
        <authorList>
            <person name="Zakharova A."/>
            <person name="Saura A."/>
            <person name="Butenko A."/>
            <person name="Podesvova L."/>
            <person name="Warmusova S."/>
            <person name="Kostygov A.Y."/>
            <person name="Nenarokova A."/>
            <person name="Lukes J."/>
            <person name="Opperdoes F.R."/>
            <person name="Yurchenko V."/>
        </authorList>
    </citation>
    <scope>NUCLEOTIDE SEQUENCE [LARGE SCALE GENOMIC DNA]</scope>
    <source>
        <strain evidence="2 3">E262AT.01</strain>
    </source>
</reference>
<dbReference type="AlphaFoldDB" id="A0AAW0EXK7"/>
<name>A0AAW0EXK7_9TRYP</name>
<feature type="region of interest" description="Disordered" evidence="1">
    <location>
        <begin position="449"/>
        <end position="497"/>
    </location>
</feature>
<feature type="compositionally biased region" description="Low complexity" evidence="1">
    <location>
        <begin position="464"/>
        <end position="497"/>
    </location>
</feature>
<evidence type="ECO:0000313" key="3">
    <source>
        <dbReference type="Proteomes" id="UP001430356"/>
    </source>
</evidence>
<accession>A0AAW0EXK7</accession>
<protein>
    <submittedName>
        <fullName evidence="2">Dual specificity phosphatase, catalytic domain containing protein</fullName>
    </submittedName>
</protein>
<sequence>MEPNKAAAQAERLVASLEDFLREWTQPETRGGRSEHISAVASTAASACAYLQHLPPPLPAPLPRSFRPHEIVPGVYLGSWSDMGTDMIDLAQRLRAASTATAPPRLASHTPQRLVLLVRVCPLEGVAAPRLELRAATQPRGVVRRTHPSVVRATAPLSGGPRQTGLPVWQPPRRPSCAAPVADRPSITATTKTTKAAAATSDDALLWHTSLDDLYTQVCAAAAGAAGVPHANGGAVARWLCPDPPLSSSSPRPPRRATAAAVPPGCTTADPHVFVRAVQDILVATPPTASADARGGGHGAAAAAAAAAAEAAVSPACPPSLLYWRLVLPVLDSPETCLYRLLPMTSLLLRAAVTLHQHPRGPAWLAQGQPPQQHTSNSSSGGTDAGDADGATVADGAVAVGPGTPSLFPCAGVHCQAGKSRSVTVVAAFLLQEWMWWCRDQPTVPTAAAAAAPTTTLPPPSPRSPSHSSSSASLSPEPQQQQQQQLQQQQRRQSGTARRLVDTVLAHIRRRRLCIDVNVGFDTQLWEMTGAFVRSVVT</sequence>